<evidence type="ECO:0000256" key="11">
    <source>
        <dbReference type="ARBA" id="ARBA00023172"/>
    </source>
</evidence>
<keyword evidence="1" id="KW-0645">Protease</keyword>
<reference evidence="14" key="1">
    <citation type="submission" date="2021-03" db="EMBL/GenBank/DDBJ databases">
        <title>Draft genome sequence of rust myrtle Austropuccinia psidii MF-1, a brazilian biotype.</title>
        <authorList>
            <person name="Quecine M.C."/>
            <person name="Pachon D.M.R."/>
            <person name="Bonatelli M.L."/>
            <person name="Correr F.H."/>
            <person name="Franceschini L.M."/>
            <person name="Leite T.F."/>
            <person name="Margarido G.R.A."/>
            <person name="Almeida C.A."/>
            <person name="Ferrarezi J.A."/>
            <person name="Labate C.A."/>
        </authorList>
    </citation>
    <scope>NUCLEOTIDE SEQUENCE</scope>
    <source>
        <strain evidence="14">MF-1</strain>
    </source>
</reference>
<keyword evidence="2" id="KW-0479">Metal-binding</keyword>
<dbReference type="GO" id="GO:0006310">
    <property type="term" value="P:DNA recombination"/>
    <property type="evidence" value="ECO:0007669"/>
    <property type="project" value="UniProtKB-KW"/>
</dbReference>
<name>A0A9Q3FLR9_9BASI</name>
<dbReference type="GO" id="GO:0005634">
    <property type="term" value="C:nucleus"/>
    <property type="evidence" value="ECO:0007669"/>
    <property type="project" value="UniProtKB-ARBA"/>
</dbReference>
<feature type="region of interest" description="Disordered" evidence="12">
    <location>
        <begin position="402"/>
        <end position="423"/>
    </location>
</feature>
<dbReference type="AlphaFoldDB" id="A0A9Q3FLR9"/>
<evidence type="ECO:0000256" key="8">
    <source>
        <dbReference type="ARBA" id="ARBA00022918"/>
    </source>
</evidence>
<dbReference type="InterPro" id="IPR001584">
    <property type="entry name" value="Integrase_cat-core"/>
</dbReference>
<dbReference type="Pfam" id="PF24626">
    <property type="entry name" value="SH3_Tf2-1"/>
    <property type="match status" value="1"/>
</dbReference>
<dbReference type="InterPro" id="IPR036397">
    <property type="entry name" value="RNaseH_sf"/>
</dbReference>
<feature type="domain" description="Integrase catalytic" evidence="13">
    <location>
        <begin position="127"/>
        <end position="300"/>
    </location>
</feature>
<dbReference type="OrthoDB" id="2595244at2759"/>
<keyword evidence="3" id="KW-0064">Aspartyl protease</keyword>
<dbReference type="InterPro" id="IPR012337">
    <property type="entry name" value="RNaseH-like_sf"/>
</dbReference>
<gene>
    <name evidence="14" type="ORF">O181_079818</name>
</gene>
<evidence type="ECO:0000256" key="10">
    <source>
        <dbReference type="ARBA" id="ARBA00023125"/>
    </source>
</evidence>
<evidence type="ECO:0000259" key="13">
    <source>
        <dbReference type="PROSITE" id="PS50994"/>
    </source>
</evidence>
<keyword evidence="9" id="KW-0808">Transferase</keyword>
<dbReference type="InterPro" id="IPR056924">
    <property type="entry name" value="SH3_Tf2-1"/>
</dbReference>
<keyword evidence="5" id="KW-0460">Magnesium</keyword>
<dbReference type="Gene3D" id="3.30.420.10">
    <property type="entry name" value="Ribonuclease H-like superfamily/Ribonuclease H"/>
    <property type="match status" value="1"/>
</dbReference>
<dbReference type="Proteomes" id="UP000765509">
    <property type="component" value="Unassembled WGS sequence"/>
</dbReference>
<dbReference type="SUPFAM" id="SSF53098">
    <property type="entry name" value="Ribonuclease H-like"/>
    <property type="match status" value="1"/>
</dbReference>
<dbReference type="GO" id="GO:0003964">
    <property type="term" value="F:RNA-directed DNA polymerase activity"/>
    <property type="evidence" value="ECO:0007669"/>
    <property type="project" value="UniProtKB-KW"/>
</dbReference>
<evidence type="ECO:0000256" key="7">
    <source>
        <dbReference type="ARBA" id="ARBA00022908"/>
    </source>
</evidence>
<dbReference type="EMBL" id="AVOT02044751">
    <property type="protein sequence ID" value="MBW0540103.1"/>
    <property type="molecule type" value="Genomic_DNA"/>
</dbReference>
<dbReference type="Gene3D" id="1.10.340.70">
    <property type="match status" value="1"/>
</dbReference>
<keyword evidence="15" id="KW-1185">Reference proteome</keyword>
<evidence type="ECO:0000313" key="14">
    <source>
        <dbReference type="EMBL" id="MBW0540103.1"/>
    </source>
</evidence>
<keyword evidence="11" id="KW-0233">DNA recombination</keyword>
<evidence type="ECO:0000256" key="2">
    <source>
        <dbReference type="ARBA" id="ARBA00022723"/>
    </source>
</evidence>
<accession>A0A9Q3FLR9</accession>
<dbReference type="GO" id="GO:0006508">
    <property type="term" value="P:proteolysis"/>
    <property type="evidence" value="ECO:0007669"/>
    <property type="project" value="UniProtKB-KW"/>
</dbReference>
<keyword evidence="8" id="KW-0695">RNA-directed DNA polymerase</keyword>
<protein>
    <recommendedName>
        <fullName evidence="13">Integrase catalytic domain-containing protein</fullName>
    </recommendedName>
</protein>
<dbReference type="GO" id="GO:0003887">
    <property type="term" value="F:DNA-directed DNA polymerase activity"/>
    <property type="evidence" value="ECO:0007669"/>
    <property type="project" value="UniProtKB-KW"/>
</dbReference>
<keyword evidence="9" id="KW-0548">Nucleotidyltransferase</keyword>
<evidence type="ECO:0000256" key="5">
    <source>
        <dbReference type="ARBA" id="ARBA00022842"/>
    </source>
</evidence>
<dbReference type="PANTHER" id="PTHR37984:SF5">
    <property type="entry name" value="PROTEIN NYNRIN-LIKE"/>
    <property type="match status" value="1"/>
</dbReference>
<comment type="caution">
    <text evidence="14">The sequence shown here is derived from an EMBL/GenBank/DDBJ whole genome shotgun (WGS) entry which is preliminary data.</text>
</comment>
<keyword evidence="6" id="KW-0694">RNA-binding</keyword>
<dbReference type="InterPro" id="IPR041588">
    <property type="entry name" value="Integrase_H2C2"/>
</dbReference>
<dbReference type="GO" id="GO:0004190">
    <property type="term" value="F:aspartic-type endopeptidase activity"/>
    <property type="evidence" value="ECO:0007669"/>
    <property type="project" value="UniProtKB-KW"/>
</dbReference>
<evidence type="ECO:0000256" key="12">
    <source>
        <dbReference type="SAM" id="MobiDB-lite"/>
    </source>
</evidence>
<keyword evidence="10" id="KW-0238">DNA-binding</keyword>
<dbReference type="GO" id="GO:0015074">
    <property type="term" value="P:DNA integration"/>
    <property type="evidence" value="ECO:0007669"/>
    <property type="project" value="UniProtKB-KW"/>
</dbReference>
<dbReference type="GO" id="GO:0046872">
    <property type="term" value="F:metal ion binding"/>
    <property type="evidence" value="ECO:0007669"/>
    <property type="project" value="UniProtKB-KW"/>
</dbReference>
<keyword evidence="9" id="KW-0239">DNA-directed DNA polymerase</keyword>
<dbReference type="PROSITE" id="PS50994">
    <property type="entry name" value="INTEGRASE"/>
    <property type="match status" value="1"/>
</dbReference>
<dbReference type="Pfam" id="PF17921">
    <property type="entry name" value="Integrase_H2C2"/>
    <property type="match status" value="1"/>
</dbReference>
<evidence type="ECO:0000256" key="1">
    <source>
        <dbReference type="ARBA" id="ARBA00022670"/>
    </source>
</evidence>
<evidence type="ECO:0000256" key="4">
    <source>
        <dbReference type="ARBA" id="ARBA00022801"/>
    </source>
</evidence>
<keyword evidence="7" id="KW-0229">DNA integration</keyword>
<organism evidence="14 15">
    <name type="scientific">Austropuccinia psidii MF-1</name>
    <dbReference type="NCBI Taxonomy" id="1389203"/>
    <lineage>
        <taxon>Eukaryota</taxon>
        <taxon>Fungi</taxon>
        <taxon>Dikarya</taxon>
        <taxon>Basidiomycota</taxon>
        <taxon>Pucciniomycotina</taxon>
        <taxon>Pucciniomycetes</taxon>
        <taxon>Pucciniales</taxon>
        <taxon>Sphaerophragmiaceae</taxon>
        <taxon>Austropuccinia</taxon>
    </lineage>
</organism>
<dbReference type="GO" id="GO:0003677">
    <property type="term" value="F:DNA binding"/>
    <property type="evidence" value="ECO:0007669"/>
    <property type="project" value="UniProtKB-KW"/>
</dbReference>
<sequence length="423" mass="48846">MDKNCHILCQLLMKYCKDPSLSSKLDKVWARAYDEERFHLLDGIIYHKTKHTCVMTLKYRTLINTILHDCHDSVVSGNLSEDRTLERVKTCSWWQNWRKDVAEYFQTCDRSKKSNRSTGKNLGIIIQIQEPKYLWEIAHMDWVTTLPPGGNRSFNACLVLVDRYRKTPKFLPCHKDGTDMETVIMIWNRVISHAGLFQNLISDRDPKFTSALLTNLHNLFGTKLSFSAAYHPQTDGLPERMIQNLEDIIRRFCAYGLEFKDSYCFTHYWCTLIQALELAYKTSIHSSTVKTPVMLEKGCNPIIPYDTLKKDLVDLNPTAKSFKKRWEKSHKPPDLKVGDLVLVSTLSYNNIEGPKKLKYSFAGPFMMRELHGPNSVQLELTGELMNKHPTFPVILIKPYSSSDKELSPLRNKPPIETPPLEEG</sequence>
<dbReference type="InterPro" id="IPR050951">
    <property type="entry name" value="Retrovirus_Pol_polyprotein"/>
</dbReference>
<proteinExistence type="predicted"/>
<evidence type="ECO:0000313" key="15">
    <source>
        <dbReference type="Proteomes" id="UP000765509"/>
    </source>
</evidence>
<evidence type="ECO:0000256" key="9">
    <source>
        <dbReference type="ARBA" id="ARBA00022932"/>
    </source>
</evidence>
<keyword evidence="4" id="KW-0378">Hydrolase</keyword>
<dbReference type="PANTHER" id="PTHR37984">
    <property type="entry name" value="PROTEIN CBG26694"/>
    <property type="match status" value="1"/>
</dbReference>
<evidence type="ECO:0000256" key="6">
    <source>
        <dbReference type="ARBA" id="ARBA00022884"/>
    </source>
</evidence>
<evidence type="ECO:0000256" key="3">
    <source>
        <dbReference type="ARBA" id="ARBA00022750"/>
    </source>
</evidence>
<dbReference type="GO" id="GO:0003723">
    <property type="term" value="F:RNA binding"/>
    <property type="evidence" value="ECO:0007669"/>
    <property type="project" value="UniProtKB-KW"/>
</dbReference>